<protein>
    <submittedName>
        <fullName evidence="2">Uncharacterized protein</fullName>
    </submittedName>
</protein>
<name>A0A841BR04_9ACTN</name>
<sequence>MTAAGSFLRDLDRTLLMPVARGYRRLARGRRRPPALTIVAGLSVAAVLVAAVWQANQAAPTTDTSVGQVVRVGVAQGGSIPDYELSSRAELAALGDAGEPAYALVSFSAYLAPDRLPPVLAKVKIIDVYVRVPLERIQTEIVRVSASVVPADVVRGMDTLAARKTAEAASYREQLAKAADPGLADVYSAGARTAEAEATAYAEHCSCAYAAVVSATPAELRALAGRPGVRAVDPAPEIHRLDRTVFLPPLPEQKQRAIPVG</sequence>
<dbReference type="AlphaFoldDB" id="A0A841BR04"/>
<keyword evidence="1" id="KW-0812">Transmembrane</keyword>
<keyword evidence="1" id="KW-1133">Transmembrane helix</keyword>
<gene>
    <name evidence="2" type="ORF">F4553_002732</name>
</gene>
<evidence type="ECO:0000313" key="2">
    <source>
        <dbReference type="EMBL" id="MBB5869353.1"/>
    </source>
</evidence>
<keyword evidence="1" id="KW-0472">Membrane</keyword>
<dbReference type="EMBL" id="JACHMN010000002">
    <property type="protein sequence ID" value="MBB5869353.1"/>
    <property type="molecule type" value="Genomic_DNA"/>
</dbReference>
<proteinExistence type="predicted"/>
<reference evidence="2 3" key="1">
    <citation type="submission" date="2020-08" db="EMBL/GenBank/DDBJ databases">
        <title>Sequencing the genomes of 1000 actinobacteria strains.</title>
        <authorList>
            <person name="Klenk H.-P."/>
        </authorList>
    </citation>
    <scope>NUCLEOTIDE SEQUENCE [LARGE SCALE GENOMIC DNA]</scope>
    <source>
        <strain evidence="2 3">DSM 45362</strain>
    </source>
</reference>
<evidence type="ECO:0000313" key="3">
    <source>
        <dbReference type="Proteomes" id="UP000587527"/>
    </source>
</evidence>
<dbReference type="RefSeq" id="WP_184835929.1">
    <property type="nucleotide sequence ID" value="NZ_JACHMN010000002.1"/>
</dbReference>
<dbReference type="Proteomes" id="UP000587527">
    <property type="component" value="Unassembled WGS sequence"/>
</dbReference>
<organism evidence="2 3">
    <name type="scientific">Allocatelliglobosispora scoriae</name>
    <dbReference type="NCBI Taxonomy" id="643052"/>
    <lineage>
        <taxon>Bacteria</taxon>
        <taxon>Bacillati</taxon>
        <taxon>Actinomycetota</taxon>
        <taxon>Actinomycetes</taxon>
        <taxon>Micromonosporales</taxon>
        <taxon>Micromonosporaceae</taxon>
        <taxon>Allocatelliglobosispora</taxon>
    </lineage>
</organism>
<accession>A0A841BR04</accession>
<feature type="transmembrane region" description="Helical" evidence="1">
    <location>
        <begin position="34"/>
        <end position="53"/>
    </location>
</feature>
<comment type="caution">
    <text evidence="2">The sequence shown here is derived from an EMBL/GenBank/DDBJ whole genome shotgun (WGS) entry which is preliminary data.</text>
</comment>
<evidence type="ECO:0000256" key="1">
    <source>
        <dbReference type="SAM" id="Phobius"/>
    </source>
</evidence>
<keyword evidence="3" id="KW-1185">Reference proteome</keyword>